<dbReference type="InterPro" id="IPR007569">
    <property type="entry name" value="DUF559"/>
</dbReference>
<reference evidence="2 3" key="1">
    <citation type="submission" date="2018-09" db="EMBL/GenBank/DDBJ databases">
        <title>Complete genome sequence of Euzebya sp. DY32-46 isolated from seawater of Pacific Ocean.</title>
        <authorList>
            <person name="Xu L."/>
            <person name="Wu Y.-H."/>
            <person name="Xu X.-W."/>
        </authorList>
    </citation>
    <scope>NUCLEOTIDE SEQUENCE [LARGE SCALE GENOMIC DNA]</scope>
    <source>
        <strain evidence="2 3">DY32-46</strain>
    </source>
</reference>
<dbReference type="OrthoDB" id="3173471at2"/>
<dbReference type="Proteomes" id="UP000264006">
    <property type="component" value="Chromosome"/>
</dbReference>
<organism evidence="2 3">
    <name type="scientific">Euzebya pacifica</name>
    <dbReference type="NCBI Taxonomy" id="1608957"/>
    <lineage>
        <taxon>Bacteria</taxon>
        <taxon>Bacillati</taxon>
        <taxon>Actinomycetota</taxon>
        <taxon>Nitriliruptoria</taxon>
        <taxon>Euzebyales</taxon>
    </lineage>
</organism>
<feature type="domain" description="DUF559" evidence="1">
    <location>
        <begin position="85"/>
        <end position="145"/>
    </location>
</feature>
<dbReference type="AlphaFoldDB" id="A0A346XXM7"/>
<sequence length="159" mass="17981">MAFAISSALGLRLTTLEEIAAIVDGRGQFPGSARMRRVLADFGDAESHSRRERSLRRELLRLGVPIVDGSHDILDERGRTVAQADVAVPAVRLNAEVDGPHHFAPAQQASDRRRDRNLKAIDWDVVRYLYYEIDEDVERVAREIADLYHRRLRALQQAA</sequence>
<gene>
    <name evidence="2" type="ORF">DVS28_a2292</name>
</gene>
<dbReference type="EMBL" id="CP031165">
    <property type="protein sequence ID" value="AXV06974.1"/>
    <property type="molecule type" value="Genomic_DNA"/>
</dbReference>
<dbReference type="Pfam" id="PF04480">
    <property type="entry name" value="DUF559"/>
    <property type="match status" value="1"/>
</dbReference>
<proteinExistence type="predicted"/>
<keyword evidence="3" id="KW-1185">Reference proteome</keyword>
<protein>
    <recommendedName>
        <fullName evidence="1">DUF559 domain-containing protein</fullName>
    </recommendedName>
</protein>
<evidence type="ECO:0000259" key="1">
    <source>
        <dbReference type="Pfam" id="PF04480"/>
    </source>
</evidence>
<evidence type="ECO:0000313" key="2">
    <source>
        <dbReference type="EMBL" id="AXV06974.1"/>
    </source>
</evidence>
<dbReference type="RefSeq" id="WP_114591542.1">
    <property type="nucleotide sequence ID" value="NZ_CP031165.1"/>
</dbReference>
<dbReference type="KEGG" id="euz:DVS28_a2292"/>
<name>A0A346XXM7_9ACTN</name>
<accession>A0A346XXM7</accession>
<evidence type="ECO:0000313" key="3">
    <source>
        <dbReference type="Proteomes" id="UP000264006"/>
    </source>
</evidence>
<dbReference type="Gene3D" id="3.40.960.10">
    <property type="entry name" value="VSR Endonuclease"/>
    <property type="match status" value="1"/>
</dbReference>